<feature type="transmembrane region" description="Helical" evidence="1">
    <location>
        <begin position="42"/>
        <end position="62"/>
    </location>
</feature>
<dbReference type="Pfam" id="PF07099">
    <property type="entry name" value="DUF1361"/>
    <property type="match status" value="1"/>
</dbReference>
<keyword evidence="1" id="KW-0472">Membrane</keyword>
<feature type="transmembrane region" description="Helical" evidence="1">
    <location>
        <begin position="167"/>
        <end position="185"/>
    </location>
</feature>
<gene>
    <name evidence="2" type="ORF">UV59_C0015G0009</name>
</gene>
<reference evidence="2 3" key="1">
    <citation type="journal article" date="2015" name="Nature">
        <title>rRNA introns, odd ribosomes, and small enigmatic genomes across a large radiation of phyla.</title>
        <authorList>
            <person name="Brown C.T."/>
            <person name="Hug L.A."/>
            <person name="Thomas B.C."/>
            <person name="Sharon I."/>
            <person name="Castelle C.J."/>
            <person name="Singh A."/>
            <person name="Wilkins M.J."/>
            <person name="Williams K.H."/>
            <person name="Banfield J.F."/>
        </authorList>
    </citation>
    <scope>NUCLEOTIDE SEQUENCE [LARGE SCALE GENOMIC DNA]</scope>
</reference>
<proteinExistence type="predicted"/>
<name>A0A0G1ENU3_9BACT</name>
<dbReference type="AlphaFoldDB" id="A0A0G1ENU3"/>
<keyword evidence="1" id="KW-0812">Transmembrane</keyword>
<evidence type="ECO:0000313" key="2">
    <source>
        <dbReference type="EMBL" id="KKS84686.1"/>
    </source>
</evidence>
<sequence>MYTGDLRLDLFINTLWMGWNLLLAAVPFLLAQYLFHPKKQSSLIWCVGFFLFIIFLPNAPYVLTDLVHFSRVLPELTSRKELMLWTGQFALFVLIGFILFYESFRKLEQYMLKKRYKQYKLFFRLVTFGIISIGVYFGRFLRFNSWDLLMRPKTVLIATRYLNDPPTLTFVTLYSVLLFVLYFIYEQIEVKISAN</sequence>
<dbReference type="InterPro" id="IPR009793">
    <property type="entry name" value="DUF1361"/>
</dbReference>
<feature type="transmembrane region" description="Helical" evidence="1">
    <location>
        <begin position="82"/>
        <end position="101"/>
    </location>
</feature>
<dbReference type="Proteomes" id="UP000034543">
    <property type="component" value="Unassembled WGS sequence"/>
</dbReference>
<dbReference type="STRING" id="1618436.UV59_C0015G0009"/>
<keyword evidence="1" id="KW-1133">Transmembrane helix</keyword>
<feature type="transmembrane region" description="Helical" evidence="1">
    <location>
        <begin position="121"/>
        <end position="141"/>
    </location>
</feature>
<feature type="transmembrane region" description="Helical" evidence="1">
    <location>
        <begin position="16"/>
        <end position="35"/>
    </location>
</feature>
<evidence type="ECO:0000313" key="3">
    <source>
        <dbReference type="Proteomes" id="UP000034543"/>
    </source>
</evidence>
<protein>
    <recommendedName>
        <fullName evidence="4">DUF1361 domain-containing protein</fullName>
    </recommendedName>
</protein>
<evidence type="ECO:0000256" key="1">
    <source>
        <dbReference type="SAM" id="Phobius"/>
    </source>
</evidence>
<comment type="caution">
    <text evidence="2">The sequence shown here is derived from an EMBL/GenBank/DDBJ whole genome shotgun (WGS) entry which is preliminary data.</text>
</comment>
<evidence type="ECO:0008006" key="4">
    <source>
        <dbReference type="Google" id="ProtNLM"/>
    </source>
</evidence>
<accession>A0A0G1ENU3</accession>
<dbReference type="EMBL" id="LCFB01000015">
    <property type="protein sequence ID" value="KKS84686.1"/>
    <property type="molecule type" value="Genomic_DNA"/>
</dbReference>
<organism evidence="2 3">
    <name type="scientific">Candidatus Gottesmanbacteria bacterium GW2011_GWA1_43_11</name>
    <dbReference type="NCBI Taxonomy" id="1618436"/>
    <lineage>
        <taxon>Bacteria</taxon>
        <taxon>Candidatus Gottesmaniibacteriota</taxon>
    </lineage>
</organism>